<dbReference type="GeneID" id="117653203"/>
<feature type="domain" description="Cilia- and flagella-associated protein 58 central coiled coil" evidence="4">
    <location>
        <begin position="473"/>
        <end position="535"/>
    </location>
</feature>
<evidence type="ECO:0000259" key="4">
    <source>
        <dbReference type="Pfam" id="PF21771"/>
    </source>
</evidence>
<dbReference type="Pfam" id="PF21771">
    <property type="entry name" value="CFAP58_CC"/>
    <property type="match status" value="1"/>
</dbReference>
<sequence length="751" mass="85809">MQRRPGMMTYATELKRVLDVLVESHEQKQRYENACKELTARVAADTERSKQVAQQALQDQLAVQQQKQELDAAWRQLDTSHSREQELQELVDDLRRQVNKLNMDLEQKARLGLDQGDDFGMLAKTREGLAKEREKLSQDVVTLKDRLARAAATRAELEQQVNVFEQRLQDLAQEMEVQANELSKETRLKEKLQDEVRSLLCDLEQRTADAANLSFQLAQANKNAHRGEAALREQRVANERLAKDNESLTAKLTRVQTELETQAVALDKAVHDSHRKNAELRVSQHCSAGGALPSVGGGVSVELAEQRKAAAEVEQASAQLRQEVHRCEGELAAKAAEVEQLAGDNDKCTAQVAQLAQQVRRSKRDVFHLQVLVESGRRRLQEADGQLEAARKDGDVLRLEADKLTRQLSLAKDDGHELRDKLEASRRDAAQLKDEVASREYMLFKSRTELQRSERDRDSLRLQAQGLQLQARDETALLATQLMRRGEEARLLHEKTLILGSVLAKGRDSYERRLADVRLLRIQIKRLRLEKANLAAMIRNSAELRLELYQTSRQLTHSQVKCRALEEELHTPLNVHRWRKLEGTDPAHHELVMKVQLLQRRLLSQSAQILVREAQLREAEQRHLQLQVELSRAPGPELQEQLQQGQRLLAERARRIKCLSSEVKMHETRAEAHQVEQQKAQEEIATLKQKYFQLKKREQQLRELHSTCQGGSLTLSQLLGRARVLGGGYNLSLQPPREQDEFEESQIVEET</sequence>
<evidence type="ECO:0000256" key="3">
    <source>
        <dbReference type="SAM" id="MobiDB-lite"/>
    </source>
</evidence>
<feature type="coiled-coil region" evidence="2">
    <location>
        <begin position="77"/>
        <end position="258"/>
    </location>
</feature>
<keyword evidence="5" id="KW-1185">Reference proteome</keyword>
<dbReference type="KEGG" id="tpal:117653203"/>
<feature type="compositionally biased region" description="Acidic residues" evidence="3">
    <location>
        <begin position="740"/>
        <end position="751"/>
    </location>
</feature>
<dbReference type="PANTHER" id="PTHR32083:SF0">
    <property type="entry name" value="CILIA AND FLAGELLA-ASSOCIATED PROTEIN 58"/>
    <property type="match status" value="1"/>
</dbReference>
<protein>
    <submittedName>
        <fullName evidence="6">Cilia- and flagella-associated protein 58-like</fullName>
    </submittedName>
</protein>
<evidence type="ECO:0000313" key="6">
    <source>
        <dbReference type="RefSeq" id="XP_034254595.1"/>
    </source>
</evidence>
<evidence type="ECO:0000313" key="5">
    <source>
        <dbReference type="Proteomes" id="UP000515158"/>
    </source>
</evidence>
<organism evidence="6">
    <name type="scientific">Thrips palmi</name>
    <name type="common">Melon thrips</name>
    <dbReference type="NCBI Taxonomy" id="161013"/>
    <lineage>
        <taxon>Eukaryota</taxon>
        <taxon>Metazoa</taxon>
        <taxon>Ecdysozoa</taxon>
        <taxon>Arthropoda</taxon>
        <taxon>Hexapoda</taxon>
        <taxon>Insecta</taxon>
        <taxon>Pterygota</taxon>
        <taxon>Neoptera</taxon>
        <taxon>Paraneoptera</taxon>
        <taxon>Thysanoptera</taxon>
        <taxon>Terebrantia</taxon>
        <taxon>Thripoidea</taxon>
        <taxon>Thripidae</taxon>
        <taxon>Thrips</taxon>
    </lineage>
</organism>
<dbReference type="OrthoDB" id="264785at2759"/>
<feature type="coiled-coil region" evidence="2">
    <location>
        <begin position="301"/>
        <end position="470"/>
    </location>
</feature>
<dbReference type="GO" id="GO:0005856">
    <property type="term" value="C:cytoskeleton"/>
    <property type="evidence" value="ECO:0007669"/>
    <property type="project" value="TreeGrafter"/>
</dbReference>
<dbReference type="AlphaFoldDB" id="A0A6P9AAT8"/>
<reference evidence="6" key="1">
    <citation type="submission" date="2025-08" db="UniProtKB">
        <authorList>
            <consortium name="RefSeq"/>
        </authorList>
    </citation>
    <scope>IDENTIFICATION</scope>
    <source>
        <tissue evidence="6">Total insect</tissue>
    </source>
</reference>
<evidence type="ECO:0000256" key="2">
    <source>
        <dbReference type="SAM" id="Coils"/>
    </source>
</evidence>
<keyword evidence="1 2" id="KW-0175">Coiled coil</keyword>
<dbReference type="Proteomes" id="UP000515158">
    <property type="component" value="Unplaced"/>
</dbReference>
<feature type="region of interest" description="Disordered" evidence="3">
    <location>
        <begin position="731"/>
        <end position="751"/>
    </location>
</feature>
<dbReference type="InParanoid" id="A0A6P9AAT8"/>
<dbReference type="PANTHER" id="PTHR32083">
    <property type="entry name" value="CILIA AND FLAGELLA-ASSOCIATED PROTEIN 58-RELATED"/>
    <property type="match status" value="1"/>
</dbReference>
<name>A0A6P9AAT8_THRPL</name>
<feature type="coiled-coil region" evidence="2">
    <location>
        <begin position="663"/>
        <end position="704"/>
    </location>
</feature>
<feature type="coiled-coil region" evidence="2">
    <location>
        <begin position="21"/>
        <end position="48"/>
    </location>
</feature>
<dbReference type="RefSeq" id="XP_034254595.1">
    <property type="nucleotide sequence ID" value="XM_034398704.1"/>
</dbReference>
<dbReference type="FunCoup" id="A0A6P9AAT8">
    <property type="interactions" value="20"/>
</dbReference>
<evidence type="ECO:0000256" key="1">
    <source>
        <dbReference type="ARBA" id="ARBA00023054"/>
    </source>
</evidence>
<dbReference type="InterPro" id="IPR049270">
    <property type="entry name" value="CFAP58_CC"/>
</dbReference>
<accession>A0A6P9AAT8</accession>
<gene>
    <name evidence="6" type="primary">LOC117653203</name>
</gene>
<proteinExistence type="predicted"/>